<reference evidence="2 3" key="1">
    <citation type="submission" date="2018-08" db="EMBL/GenBank/DDBJ databases">
        <title>Draft genome of the lignicolous fungus Coniochaeta pulveracea.</title>
        <authorList>
            <person name="Borstlap C.J."/>
            <person name="De Witt R.N."/>
            <person name="Botha A."/>
            <person name="Volschenk H."/>
        </authorList>
    </citation>
    <scope>NUCLEOTIDE SEQUENCE [LARGE SCALE GENOMIC DNA]</scope>
    <source>
        <strain evidence="2 3">CAB683</strain>
    </source>
</reference>
<keyword evidence="1" id="KW-0732">Signal</keyword>
<evidence type="ECO:0000313" key="2">
    <source>
        <dbReference type="EMBL" id="RKU40192.1"/>
    </source>
</evidence>
<proteinExistence type="predicted"/>
<name>A0A420XX04_9PEZI</name>
<accession>A0A420XX04</accession>
<gene>
    <name evidence="2" type="ORF">DL546_002344</name>
</gene>
<dbReference type="AlphaFoldDB" id="A0A420XX04"/>
<dbReference type="EMBL" id="QVQW01000116">
    <property type="protein sequence ID" value="RKU40192.1"/>
    <property type="molecule type" value="Genomic_DNA"/>
</dbReference>
<dbReference type="Proteomes" id="UP000275385">
    <property type="component" value="Unassembled WGS sequence"/>
</dbReference>
<feature type="signal peptide" evidence="1">
    <location>
        <begin position="1"/>
        <end position="18"/>
    </location>
</feature>
<organism evidence="2 3">
    <name type="scientific">Coniochaeta pulveracea</name>
    <dbReference type="NCBI Taxonomy" id="177199"/>
    <lineage>
        <taxon>Eukaryota</taxon>
        <taxon>Fungi</taxon>
        <taxon>Dikarya</taxon>
        <taxon>Ascomycota</taxon>
        <taxon>Pezizomycotina</taxon>
        <taxon>Sordariomycetes</taxon>
        <taxon>Sordariomycetidae</taxon>
        <taxon>Coniochaetales</taxon>
        <taxon>Coniochaetaceae</taxon>
        <taxon>Coniochaeta</taxon>
    </lineage>
</organism>
<protein>
    <submittedName>
        <fullName evidence="2">Uncharacterized protein</fullName>
    </submittedName>
</protein>
<keyword evidence="3" id="KW-1185">Reference proteome</keyword>
<evidence type="ECO:0000256" key="1">
    <source>
        <dbReference type="SAM" id="SignalP"/>
    </source>
</evidence>
<feature type="chain" id="PRO_5019205832" evidence="1">
    <location>
        <begin position="19"/>
        <end position="201"/>
    </location>
</feature>
<sequence length="201" mass="20751">MKTSMITLVCMLAAGALSSPVAKREADAVVARAPSVPVSGDVALVNRDLLSDLGDILNQLPVLNSLADLTGASSLSVVPSLITQIVDIVKNVESTLANSNGQGIQELLPGITQQLTILKKTIAGLQSATAGISGTLYDVVNGLGLQTLLARVFSGISQLFTQLNNEIPADTPGASELFELLRQITQSLGSVSDLSPLKSSS</sequence>
<evidence type="ECO:0000313" key="3">
    <source>
        <dbReference type="Proteomes" id="UP000275385"/>
    </source>
</evidence>
<comment type="caution">
    <text evidence="2">The sequence shown here is derived from an EMBL/GenBank/DDBJ whole genome shotgun (WGS) entry which is preliminary data.</text>
</comment>